<dbReference type="InterPro" id="IPR036388">
    <property type="entry name" value="WH-like_DNA-bd_sf"/>
</dbReference>
<comment type="caution">
    <text evidence="6">The sequence shown here is derived from an EMBL/GenBank/DDBJ whole genome shotgun (WGS) entry which is preliminary data.</text>
</comment>
<gene>
    <name evidence="6" type="ORF">D8I35_04415</name>
</gene>
<accession>A0A3M6QZ85</accession>
<dbReference type="AlphaFoldDB" id="A0A3M6QZ85"/>
<dbReference type="GO" id="GO:0003700">
    <property type="term" value="F:DNA-binding transcription factor activity"/>
    <property type="evidence" value="ECO:0007669"/>
    <property type="project" value="InterPro"/>
</dbReference>
<organism evidence="6 7">
    <name type="scientific">Corticibacter populi</name>
    <dbReference type="NCBI Taxonomy" id="1550736"/>
    <lineage>
        <taxon>Bacteria</taxon>
        <taxon>Pseudomonadati</taxon>
        <taxon>Pseudomonadota</taxon>
        <taxon>Betaproteobacteria</taxon>
        <taxon>Burkholderiales</taxon>
        <taxon>Comamonadaceae</taxon>
        <taxon>Corticibacter</taxon>
    </lineage>
</organism>
<dbReference type="RefSeq" id="WP_122226470.1">
    <property type="nucleotide sequence ID" value="NZ_RDQO01000001.1"/>
</dbReference>
<sequence>MPPLKLLEDLIALARTGSFVRAAEARHVTHPAFGRRIRALEAWAGAPLVMRDASPVVLTPQGQLLLGTAGQVVEQLERVRQQLQQVDAEVSPVLRIATGRSLAGSLVADWIALLHKGPRPALGLHTRVEIVTGMMADMAALLEQNKTDLLCCYEHPALSTQLRPGQYLHMTLAVDRLVPVCQSVGNGQPRFALEQGQGSLPLISYSGGLAMARIVGDRLQNLPYPLVPLVHCDSLDAALGTVSRGLGIAWLPWSMVAGECRRGSLQVLGGRSEQIAFEVRLYRANARLPALAEAVWSAAQTLYPEQFGGFS</sequence>
<dbReference type="GO" id="GO:0000976">
    <property type="term" value="F:transcription cis-regulatory region binding"/>
    <property type="evidence" value="ECO:0007669"/>
    <property type="project" value="TreeGrafter"/>
</dbReference>
<keyword evidence="4" id="KW-0804">Transcription</keyword>
<dbReference type="Gene3D" id="1.10.10.10">
    <property type="entry name" value="Winged helix-like DNA-binding domain superfamily/Winged helix DNA-binding domain"/>
    <property type="match status" value="1"/>
</dbReference>
<dbReference type="PANTHER" id="PTHR30126:SF2">
    <property type="entry name" value="HTH-TYPE TRANSCRIPTIONAL REGULATOR YJIE"/>
    <property type="match status" value="1"/>
</dbReference>
<evidence type="ECO:0000256" key="1">
    <source>
        <dbReference type="ARBA" id="ARBA00009437"/>
    </source>
</evidence>
<dbReference type="InterPro" id="IPR036390">
    <property type="entry name" value="WH_DNA-bd_sf"/>
</dbReference>
<dbReference type="EMBL" id="RDQO01000001">
    <property type="protein sequence ID" value="RMX08346.1"/>
    <property type="molecule type" value="Genomic_DNA"/>
</dbReference>
<dbReference type="InterPro" id="IPR000847">
    <property type="entry name" value="LysR_HTH_N"/>
</dbReference>
<dbReference type="Pfam" id="PF00126">
    <property type="entry name" value="HTH_1"/>
    <property type="match status" value="1"/>
</dbReference>
<dbReference type="Gene3D" id="3.40.190.290">
    <property type="match status" value="1"/>
</dbReference>
<dbReference type="Pfam" id="PF03466">
    <property type="entry name" value="LysR_substrate"/>
    <property type="match status" value="1"/>
</dbReference>
<dbReference type="CDD" id="cd05466">
    <property type="entry name" value="PBP2_LTTR_substrate"/>
    <property type="match status" value="1"/>
</dbReference>
<dbReference type="OrthoDB" id="8715249at2"/>
<dbReference type="SUPFAM" id="SSF53850">
    <property type="entry name" value="Periplasmic binding protein-like II"/>
    <property type="match status" value="1"/>
</dbReference>
<keyword evidence="7" id="KW-1185">Reference proteome</keyword>
<dbReference type="Proteomes" id="UP000278006">
    <property type="component" value="Unassembled WGS sequence"/>
</dbReference>
<feature type="domain" description="HTH lysR-type" evidence="5">
    <location>
        <begin position="2"/>
        <end position="59"/>
    </location>
</feature>
<evidence type="ECO:0000256" key="4">
    <source>
        <dbReference type="ARBA" id="ARBA00023163"/>
    </source>
</evidence>
<evidence type="ECO:0000256" key="3">
    <source>
        <dbReference type="ARBA" id="ARBA00023125"/>
    </source>
</evidence>
<evidence type="ECO:0000256" key="2">
    <source>
        <dbReference type="ARBA" id="ARBA00023015"/>
    </source>
</evidence>
<evidence type="ECO:0000313" key="6">
    <source>
        <dbReference type="EMBL" id="RMX08346.1"/>
    </source>
</evidence>
<reference evidence="6 7" key="1">
    <citation type="submission" date="2018-10" db="EMBL/GenBank/DDBJ databases">
        <title>Draft genome of Cortibacter populi DSM10536.</title>
        <authorList>
            <person name="Bernier A.-M."/>
            <person name="Bernard K."/>
        </authorList>
    </citation>
    <scope>NUCLEOTIDE SEQUENCE [LARGE SCALE GENOMIC DNA]</scope>
    <source>
        <strain evidence="6 7">DSM 105136</strain>
    </source>
</reference>
<proteinExistence type="inferred from homology"/>
<dbReference type="SUPFAM" id="SSF46785">
    <property type="entry name" value="Winged helix' DNA-binding domain"/>
    <property type="match status" value="1"/>
</dbReference>
<protein>
    <submittedName>
        <fullName evidence="6">LysR family transcriptional regulator</fullName>
    </submittedName>
</protein>
<keyword evidence="2" id="KW-0805">Transcription regulation</keyword>
<comment type="similarity">
    <text evidence="1">Belongs to the LysR transcriptional regulatory family.</text>
</comment>
<name>A0A3M6QZ85_9BURK</name>
<evidence type="ECO:0000313" key="7">
    <source>
        <dbReference type="Proteomes" id="UP000278006"/>
    </source>
</evidence>
<evidence type="ECO:0000259" key="5">
    <source>
        <dbReference type="PROSITE" id="PS50931"/>
    </source>
</evidence>
<dbReference type="PANTHER" id="PTHR30126">
    <property type="entry name" value="HTH-TYPE TRANSCRIPTIONAL REGULATOR"/>
    <property type="match status" value="1"/>
</dbReference>
<keyword evidence="3" id="KW-0238">DNA-binding</keyword>
<dbReference type="InterPro" id="IPR005119">
    <property type="entry name" value="LysR_subst-bd"/>
</dbReference>
<dbReference type="PROSITE" id="PS50931">
    <property type="entry name" value="HTH_LYSR"/>
    <property type="match status" value="1"/>
</dbReference>